<evidence type="ECO:0000259" key="3">
    <source>
        <dbReference type="Pfam" id="PF01636"/>
    </source>
</evidence>
<feature type="domain" description="Aminoglycoside phosphotransferase" evidence="3">
    <location>
        <begin position="265"/>
        <end position="506"/>
    </location>
</feature>
<sequence length="602" mass="67127">MRIPQLSSLAIAFCLVDMALAGVKWRFDPDTETIVPVSKSQPRPRPAQPHMGRLSGSKRPSPLDGTDGDGPLLWCEVHLYTLDSNRKRHPVAAQDIYPYPGRATFTHGGRTVIVDVDDRCQPKYIKGFKKGLHRLEFLRAYPFADEGVKKIKYTGGQDEVHWEQQVVEDAMIIYAAGKDTTSSPTTGTRRKRIRRLMAEPKAHLPPGLSDATIRSLSVALGLPEPVTISRLSATAEYHGIYLLRFDADSTGRITPPLQKQAVDADGSATLVLRVSGRHLPGLKTRNEVGCMAWVRSNTTIPVPAVIRYDDTQDNALGHEFTLLEKAPGVSVDTVYDTLGDAQKRLLVEQLTGYIMQLHDKRWREPCVGGLVPASGGGADAVPGPVVEETFWQQPDVDKFWPLGETVDTLNPTQGPFPGYAAYIAAMIERYIHAIERHESLMAFRDLVPRLRAFIAAIRNHERAGGLDNAIYVVAHKDMHFANIMCDPTQPDKMPITAVLDWEFSGIVPANRWNPTRAFLWNGQQNNASKQEKERLFEWFKEQLKQRAPHILDDMEPSKAQETMQTVQSFLRAIVEVCPRGQCADKVGSWRTTVEASLEAFGV</sequence>
<gene>
    <name evidence="4" type="ORF">PoMZ_08815</name>
</gene>
<dbReference type="PANTHER" id="PTHR21310">
    <property type="entry name" value="AMINOGLYCOSIDE PHOSPHOTRANSFERASE-RELATED-RELATED"/>
    <property type="match status" value="1"/>
</dbReference>
<dbReference type="InterPro" id="IPR002575">
    <property type="entry name" value="Aminoglycoside_PTrfase"/>
</dbReference>
<accession>A0A4P7NIK3</accession>
<dbReference type="PANTHER" id="PTHR21310:SF15">
    <property type="entry name" value="AMINOGLYCOSIDE PHOSPHOTRANSFERASE DOMAIN-CONTAINING PROTEIN"/>
    <property type="match status" value="1"/>
</dbReference>
<dbReference type="Gene3D" id="3.90.1200.10">
    <property type="match status" value="1"/>
</dbReference>
<dbReference type="EMBL" id="CP034207">
    <property type="protein sequence ID" value="QBZ61857.1"/>
    <property type="molecule type" value="Genomic_DNA"/>
</dbReference>
<protein>
    <recommendedName>
        <fullName evidence="3">Aminoglycoside phosphotransferase domain-containing protein</fullName>
    </recommendedName>
</protein>
<dbReference type="AlphaFoldDB" id="A0A4P7NIK3"/>
<dbReference type="InterPro" id="IPR011009">
    <property type="entry name" value="Kinase-like_dom_sf"/>
</dbReference>
<evidence type="ECO:0000313" key="5">
    <source>
        <dbReference type="Proteomes" id="UP000294847"/>
    </source>
</evidence>
<keyword evidence="2" id="KW-0732">Signal</keyword>
<name>A0A4P7NIK3_PYROR</name>
<proteinExistence type="predicted"/>
<evidence type="ECO:0000256" key="1">
    <source>
        <dbReference type="SAM" id="MobiDB-lite"/>
    </source>
</evidence>
<dbReference type="SUPFAM" id="SSF56112">
    <property type="entry name" value="Protein kinase-like (PK-like)"/>
    <property type="match status" value="1"/>
</dbReference>
<feature type="signal peptide" evidence="2">
    <location>
        <begin position="1"/>
        <end position="21"/>
    </location>
</feature>
<evidence type="ECO:0000313" key="4">
    <source>
        <dbReference type="EMBL" id="QBZ61857.1"/>
    </source>
</evidence>
<dbReference type="InterPro" id="IPR051678">
    <property type="entry name" value="AGP_Transferase"/>
</dbReference>
<feature type="region of interest" description="Disordered" evidence="1">
    <location>
        <begin position="34"/>
        <end position="65"/>
    </location>
</feature>
<feature type="chain" id="PRO_5020682677" description="Aminoglycoside phosphotransferase domain-containing protein" evidence="2">
    <location>
        <begin position="22"/>
        <end position="602"/>
    </location>
</feature>
<dbReference type="Proteomes" id="UP000294847">
    <property type="component" value="Chromosome 4"/>
</dbReference>
<organism evidence="4 5">
    <name type="scientific">Pyricularia oryzae</name>
    <name type="common">Rice blast fungus</name>
    <name type="synonym">Magnaporthe oryzae</name>
    <dbReference type="NCBI Taxonomy" id="318829"/>
    <lineage>
        <taxon>Eukaryota</taxon>
        <taxon>Fungi</taxon>
        <taxon>Dikarya</taxon>
        <taxon>Ascomycota</taxon>
        <taxon>Pezizomycotina</taxon>
        <taxon>Sordariomycetes</taxon>
        <taxon>Sordariomycetidae</taxon>
        <taxon>Magnaporthales</taxon>
        <taxon>Pyriculariaceae</taxon>
        <taxon>Pyricularia</taxon>
    </lineage>
</organism>
<dbReference type="Pfam" id="PF01636">
    <property type="entry name" value="APH"/>
    <property type="match status" value="1"/>
</dbReference>
<evidence type="ECO:0000256" key="2">
    <source>
        <dbReference type="SAM" id="SignalP"/>
    </source>
</evidence>
<reference evidence="4 5" key="1">
    <citation type="journal article" date="2019" name="Mol. Biol. Evol.">
        <title>Blast fungal genomes show frequent chromosomal changes, gene gains and losses, and effector gene turnover.</title>
        <authorList>
            <person name="Gomez Luciano L.B."/>
            <person name="Jason Tsai I."/>
            <person name="Chuma I."/>
            <person name="Tosa Y."/>
            <person name="Chen Y.H."/>
            <person name="Li J.Y."/>
            <person name="Li M.Y."/>
            <person name="Jade Lu M.Y."/>
            <person name="Nakayashiki H."/>
            <person name="Li W.H."/>
        </authorList>
    </citation>
    <scope>NUCLEOTIDE SEQUENCE [LARGE SCALE GENOMIC DNA]</scope>
    <source>
        <strain evidence="4">MZ5-1-6</strain>
    </source>
</reference>